<dbReference type="InterPro" id="IPR011006">
    <property type="entry name" value="CheY-like_superfamily"/>
</dbReference>
<evidence type="ECO:0000256" key="10">
    <source>
        <dbReference type="PROSITE-ProRule" id="PRU00169"/>
    </source>
</evidence>
<protein>
    <recommendedName>
        <fullName evidence="9">Transcriptional regulatory protein</fullName>
    </recommendedName>
</protein>
<dbReference type="Gene3D" id="3.40.50.2300">
    <property type="match status" value="1"/>
</dbReference>
<evidence type="ECO:0000256" key="4">
    <source>
        <dbReference type="ARBA" id="ARBA00023012"/>
    </source>
</evidence>
<evidence type="ECO:0000256" key="8">
    <source>
        <dbReference type="ARBA" id="ARBA00023163"/>
    </source>
</evidence>
<comment type="subcellular location">
    <subcellularLocation>
        <location evidence="1 9">Cytoplasm</location>
    </subcellularLocation>
</comment>
<sequence length="222" mass="23831">MIGVLVVDDDFRVAQVHASFVGAVEGFRVVGTAHTAAQALELAVTLRPDVALLDNYLPDRPGIEIIGALGCDVLMVTADGSAATVRAALRAGALNYVIKPFNAELLAGRLRAYARFSRLLDPRAGEVSQPGVDRAVQALHQADRPPTPKGQSPVTARLVAQELRRADEPLTATDVAERLGIARGTAQRYLAGLADEGRVRMSLRYGSTGRPEHQYSWAERGR</sequence>
<dbReference type="PANTHER" id="PTHR45526">
    <property type="entry name" value="TRANSCRIPTIONAL REGULATORY PROTEIN DPIA"/>
    <property type="match status" value="1"/>
</dbReference>
<dbReference type="Pfam" id="PF00072">
    <property type="entry name" value="Response_reg"/>
    <property type="match status" value="1"/>
</dbReference>
<dbReference type="EMBL" id="CP097463">
    <property type="protein sequence ID" value="WAX56002.1"/>
    <property type="molecule type" value="Genomic_DNA"/>
</dbReference>
<dbReference type="InterPro" id="IPR024187">
    <property type="entry name" value="Sig_transdc_resp-reg_cit/mal"/>
</dbReference>
<evidence type="ECO:0000256" key="5">
    <source>
        <dbReference type="ARBA" id="ARBA00023015"/>
    </source>
</evidence>
<feature type="modified residue" description="4-aspartylphosphate" evidence="10">
    <location>
        <position position="54"/>
    </location>
</feature>
<keyword evidence="6 9" id="KW-0238">DNA-binding</keyword>
<keyword evidence="2 9" id="KW-0963">Cytoplasm</keyword>
<evidence type="ECO:0000256" key="1">
    <source>
        <dbReference type="ARBA" id="ARBA00004496"/>
    </source>
</evidence>
<reference evidence="12" key="1">
    <citation type="submission" date="2022-05" db="EMBL/GenBank/DDBJ databases">
        <title>Jatrophihabitans sp. SB3-54 whole genome sequence.</title>
        <authorList>
            <person name="Suh M.K."/>
            <person name="Eom M.K."/>
            <person name="Kim J.S."/>
            <person name="Kim H.S."/>
            <person name="Do H.E."/>
            <person name="Shin Y.K."/>
            <person name="Lee J.-S."/>
        </authorList>
    </citation>
    <scope>NUCLEOTIDE SEQUENCE</scope>
    <source>
        <strain evidence="12">SB3-54</strain>
    </source>
</reference>
<feature type="domain" description="Response regulatory" evidence="11">
    <location>
        <begin position="3"/>
        <end position="114"/>
    </location>
</feature>
<evidence type="ECO:0000313" key="13">
    <source>
        <dbReference type="Proteomes" id="UP001164693"/>
    </source>
</evidence>
<dbReference type="PROSITE" id="PS50110">
    <property type="entry name" value="RESPONSE_REGULATORY"/>
    <property type="match status" value="1"/>
</dbReference>
<proteinExistence type="predicted"/>
<name>A0ABY7JXF7_9ACTN</name>
<dbReference type="InterPro" id="IPR036388">
    <property type="entry name" value="WH-like_DNA-bd_sf"/>
</dbReference>
<evidence type="ECO:0000256" key="9">
    <source>
        <dbReference type="PIRNR" id="PIRNR006171"/>
    </source>
</evidence>
<keyword evidence="3 10" id="KW-0597">Phosphoprotein</keyword>
<dbReference type="PANTHER" id="PTHR45526:SF1">
    <property type="entry name" value="TRANSCRIPTIONAL REGULATORY PROTEIN DCUR-RELATED"/>
    <property type="match status" value="1"/>
</dbReference>
<evidence type="ECO:0000256" key="2">
    <source>
        <dbReference type="ARBA" id="ARBA00022490"/>
    </source>
</evidence>
<dbReference type="Gene3D" id="1.10.10.10">
    <property type="entry name" value="Winged helix-like DNA-binding domain superfamily/Winged helix DNA-binding domain"/>
    <property type="match status" value="1"/>
</dbReference>
<dbReference type="Pfam" id="PF09339">
    <property type="entry name" value="HTH_IclR"/>
    <property type="match status" value="1"/>
</dbReference>
<keyword evidence="13" id="KW-1185">Reference proteome</keyword>
<dbReference type="InterPro" id="IPR051271">
    <property type="entry name" value="2C-system_Tx_regulators"/>
</dbReference>
<dbReference type="SMART" id="SM00448">
    <property type="entry name" value="REC"/>
    <property type="match status" value="1"/>
</dbReference>
<evidence type="ECO:0000256" key="3">
    <source>
        <dbReference type="ARBA" id="ARBA00022553"/>
    </source>
</evidence>
<evidence type="ECO:0000256" key="7">
    <source>
        <dbReference type="ARBA" id="ARBA00023159"/>
    </source>
</evidence>
<accession>A0ABY7JXF7</accession>
<dbReference type="Proteomes" id="UP001164693">
    <property type="component" value="Chromosome"/>
</dbReference>
<keyword evidence="7 9" id="KW-0010">Activator</keyword>
<keyword evidence="5 9" id="KW-0805">Transcription regulation</keyword>
<dbReference type="SUPFAM" id="SSF52172">
    <property type="entry name" value="CheY-like"/>
    <property type="match status" value="1"/>
</dbReference>
<dbReference type="InterPro" id="IPR036390">
    <property type="entry name" value="WH_DNA-bd_sf"/>
</dbReference>
<evidence type="ECO:0000313" key="12">
    <source>
        <dbReference type="EMBL" id="WAX56002.1"/>
    </source>
</evidence>
<dbReference type="InterPro" id="IPR005471">
    <property type="entry name" value="Tscrpt_reg_IclR_N"/>
</dbReference>
<evidence type="ECO:0000256" key="6">
    <source>
        <dbReference type="ARBA" id="ARBA00023125"/>
    </source>
</evidence>
<keyword evidence="8 9" id="KW-0804">Transcription</keyword>
<organism evidence="12 13">
    <name type="scientific">Jatrophihabitans cynanchi</name>
    <dbReference type="NCBI Taxonomy" id="2944128"/>
    <lineage>
        <taxon>Bacteria</taxon>
        <taxon>Bacillati</taxon>
        <taxon>Actinomycetota</taxon>
        <taxon>Actinomycetes</taxon>
        <taxon>Jatrophihabitantales</taxon>
        <taxon>Jatrophihabitantaceae</taxon>
        <taxon>Jatrophihabitans</taxon>
    </lineage>
</organism>
<evidence type="ECO:0000259" key="11">
    <source>
        <dbReference type="PROSITE" id="PS50110"/>
    </source>
</evidence>
<dbReference type="PIRSF" id="PIRSF006171">
    <property type="entry name" value="RR_citrat_malat"/>
    <property type="match status" value="1"/>
</dbReference>
<gene>
    <name evidence="12" type="ORF">M6B22_15860</name>
</gene>
<dbReference type="InterPro" id="IPR001789">
    <property type="entry name" value="Sig_transdc_resp-reg_receiver"/>
</dbReference>
<keyword evidence="4 9" id="KW-0902">Two-component regulatory system</keyword>
<dbReference type="RefSeq" id="WP_269442528.1">
    <property type="nucleotide sequence ID" value="NZ_CP097463.1"/>
</dbReference>
<dbReference type="SUPFAM" id="SSF46785">
    <property type="entry name" value="Winged helix' DNA-binding domain"/>
    <property type="match status" value="1"/>
</dbReference>